<keyword evidence="3" id="KW-1185">Reference proteome</keyword>
<evidence type="ECO:0008006" key="4">
    <source>
        <dbReference type="Google" id="ProtNLM"/>
    </source>
</evidence>
<protein>
    <recommendedName>
        <fullName evidence="4">Outer membrane protein beta-barrel domain-containing protein</fullName>
    </recommendedName>
</protein>
<comment type="caution">
    <text evidence="2">The sequence shown here is derived from an EMBL/GenBank/DDBJ whole genome shotgun (WGS) entry which is preliminary data.</text>
</comment>
<sequence length="316" mass="35666">MKRLSMLLWLLMEGLTGFAQSVTEYYQPPAERLGLISPLPEVPGWDQDKRKTAYKRANFERLITRYGNAYITDRWYVGFDGFLRTDKGSLSQTFNGLVSTKAVSQLGWSAMFGWVGREKWAAEIGYARSAVHTLFIINQQSPLRIQADNDRQGIVFRGRRLMRFSQLPQLGGAKGGLWLGLGVWLLPNAPKDPSVVHLIGYSSRTPRSRPDTLRLVSNTTISPHVTGMVEASAEYIANLGGRTEMSVFVRKNRGLGSSLTTNLTYQVNSNEQQQAWLRGTGTGWSVGIVLRYSYGRQYDLRRMHRVGDLQGNRKQK</sequence>
<dbReference type="OrthoDB" id="942794at2"/>
<evidence type="ECO:0000256" key="1">
    <source>
        <dbReference type="SAM" id="SignalP"/>
    </source>
</evidence>
<accession>A0A1S2VCB9</accession>
<evidence type="ECO:0000313" key="2">
    <source>
        <dbReference type="EMBL" id="OIN56407.1"/>
    </source>
</evidence>
<organism evidence="2 3">
    <name type="scientific">Arsenicibacter rosenii</name>
    <dbReference type="NCBI Taxonomy" id="1750698"/>
    <lineage>
        <taxon>Bacteria</taxon>
        <taxon>Pseudomonadati</taxon>
        <taxon>Bacteroidota</taxon>
        <taxon>Cytophagia</taxon>
        <taxon>Cytophagales</taxon>
        <taxon>Spirosomataceae</taxon>
        <taxon>Arsenicibacter</taxon>
    </lineage>
</organism>
<dbReference type="EMBL" id="MORL01000023">
    <property type="protein sequence ID" value="OIN56407.1"/>
    <property type="molecule type" value="Genomic_DNA"/>
</dbReference>
<feature type="signal peptide" evidence="1">
    <location>
        <begin position="1"/>
        <end position="19"/>
    </location>
</feature>
<name>A0A1S2VCB9_9BACT</name>
<proteinExistence type="predicted"/>
<keyword evidence="1" id="KW-0732">Signal</keyword>
<feature type="chain" id="PRO_5010338789" description="Outer membrane protein beta-barrel domain-containing protein" evidence="1">
    <location>
        <begin position="20"/>
        <end position="316"/>
    </location>
</feature>
<gene>
    <name evidence="2" type="ORF">BLX24_24860</name>
</gene>
<dbReference type="AlphaFoldDB" id="A0A1S2VCB9"/>
<reference evidence="2 3" key="1">
    <citation type="submission" date="2016-10" db="EMBL/GenBank/DDBJ databases">
        <title>Arsenicibacter rosenii gen. nov., sp. nov., an efficient arsenic-methylating bacterium isolated from an arsenic-contaminated paddy soil.</title>
        <authorList>
            <person name="Huang K."/>
        </authorList>
    </citation>
    <scope>NUCLEOTIDE SEQUENCE [LARGE SCALE GENOMIC DNA]</scope>
    <source>
        <strain evidence="2 3">SM-1</strain>
    </source>
</reference>
<evidence type="ECO:0000313" key="3">
    <source>
        <dbReference type="Proteomes" id="UP000181790"/>
    </source>
</evidence>
<dbReference type="Proteomes" id="UP000181790">
    <property type="component" value="Unassembled WGS sequence"/>
</dbReference>
<dbReference type="RefSeq" id="WP_071505934.1">
    <property type="nucleotide sequence ID" value="NZ_MORL01000023.1"/>
</dbReference>